<dbReference type="EMBL" id="JAGTJR010000012">
    <property type="protein sequence ID" value="KAH7051357.1"/>
    <property type="molecule type" value="Genomic_DNA"/>
</dbReference>
<dbReference type="InterPro" id="IPR033749">
    <property type="entry name" value="Polyprenyl_synt_CS"/>
</dbReference>
<keyword evidence="4" id="KW-0460">Magnesium</keyword>
<organism evidence="6 7">
    <name type="scientific">Macrophomina phaseolina</name>
    <dbReference type="NCBI Taxonomy" id="35725"/>
    <lineage>
        <taxon>Eukaryota</taxon>
        <taxon>Fungi</taxon>
        <taxon>Dikarya</taxon>
        <taxon>Ascomycota</taxon>
        <taxon>Pezizomycotina</taxon>
        <taxon>Dothideomycetes</taxon>
        <taxon>Dothideomycetes incertae sedis</taxon>
        <taxon>Botryosphaeriales</taxon>
        <taxon>Botryosphaeriaceae</taxon>
        <taxon>Macrophomina</taxon>
    </lineage>
</organism>
<proteinExistence type="inferred from homology"/>
<keyword evidence="3" id="KW-0479">Metal-binding</keyword>
<evidence type="ECO:0000256" key="2">
    <source>
        <dbReference type="ARBA" id="ARBA00022679"/>
    </source>
</evidence>
<evidence type="ECO:0000313" key="6">
    <source>
        <dbReference type="EMBL" id="KAH7051357.1"/>
    </source>
</evidence>
<keyword evidence="2 5" id="KW-0808">Transferase</keyword>
<dbReference type="SUPFAM" id="SSF48576">
    <property type="entry name" value="Terpenoid synthases"/>
    <property type="match status" value="1"/>
</dbReference>
<dbReference type="InterPro" id="IPR000092">
    <property type="entry name" value="Polyprenyl_synt"/>
</dbReference>
<dbReference type="CDD" id="cd00685">
    <property type="entry name" value="Trans_IPPS_HT"/>
    <property type="match status" value="1"/>
</dbReference>
<evidence type="ECO:0000256" key="3">
    <source>
        <dbReference type="ARBA" id="ARBA00022723"/>
    </source>
</evidence>
<gene>
    <name evidence="6" type="ORF">B0J12DRAFT_599947</name>
</gene>
<dbReference type="Proteomes" id="UP000774617">
    <property type="component" value="Unassembled WGS sequence"/>
</dbReference>
<evidence type="ECO:0000256" key="1">
    <source>
        <dbReference type="ARBA" id="ARBA00001946"/>
    </source>
</evidence>
<dbReference type="PROSITE" id="PS00723">
    <property type="entry name" value="POLYPRENYL_SYNTHASE_1"/>
    <property type="match status" value="1"/>
</dbReference>
<name>A0ABQ8GC95_9PEZI</name>
<comment type="cofactor">
    <cofactor evidence="1">
        <name>Mg(2+)</name>
        <dbReference type="ChEBI" id="CHEBI:18420"/>
    </cofactor>
</comment>
<evidence type="ECO:0000256" key="5">
    <source>
        <dbReference type="RuleBase" id="RU004466"/>
    </source>
</evidence>
<dbReference type="Gene3D" id="1.10.600.10">
    <property type="entry name" value="Farnesyl Diphosphate Synthase"/>
    <property type="match status" value="1"/>
</dbReference>
<comment type="caution">
    <text evidence="6">The sequence shown here is derived from an EMBL/GenBank/DDBJ whole genome shotgun (WGS) entry which is preliminary data.</text>
</comment>
<dbReference type="InterPro" id="IPR008949">
    <property type="entry name" value="Isoprenoid_synthase_dom_sf"/>
</dbReference>
<accession>A0ABQ8GC95</accession>
<sequence length="342" mass="38342">MPVSVQDLEAVFDGLVGDILGHFKQYNIPDSVCKQLKKCLYHNTLGGKYTRSMSVIDTCSILLGGKLSSSQFQQAATLGWAIELLQASLLVNDDIMDGGKTRRGRTCWYLMPHVGMSAVNDACILESALYVLLKKHFGAHNNYVALVELFQETALQTQLGQACDTVVAPATVGLDEFTMERFLFIATFKTAYYSFYIPVAAALLLCDVATQRNLQMTKDVSIPLGEYYQVQNDYLDCYADPTVLGKIGTDIQEGKCTWLIVQALGKCSPEQRKVLEENYGRDGHENEVKKVYEDLQLAKLYWEYDERRAREIGDLIAGIDERSGLKKEIFGEFLSKVYKIGK</sequence>
<dbReference type="PANTHER" id="PTHR11525:SF0">
    <property type="entry name" value="FARNESYL PYROPHOSPHATE SYNTHASE"/>
    <property type="match status" value="1"/>
</dbReference>
<dbReference type="Pfam" id="PF00348">
    <property type="entry name" value="polyprenyl_synt"/>
    <property type="match status" value="1"/>
</dbReference>
<dbReference type="SFLD" id="SFLDS00005">
    <property type="entry name" value="Isoprenoid_Synthase_Type_I"/>
    <property type="match status" value="1"/>
</dbReference>
<comment type="similarity">
    <text evidence="5">Belongs to the FPP/GGPP synthase family.</text>
</comment>
<dbReference type="InterPro" id="IPR039702">
    <property type="entry name" value="FPS1-like"/>
</dbReference>
<dbReference type="PANTHER" id="PTHR11525">
    <property type="entry name" value="FARNESYL-PYROPHOSPHATE SYNTHETASE"/>
    <property type="match status" value="1"/>
</dbReference>
<evidence type="ECO:0000256" key="4">
    <source>
        <dbReference type="ARBA" id="ARBA00022842"/>
    </source>
</evidence>
<reference evidence="6 7" key="1">
    <citation type="journal article" date="2021" name="Nat. Commun.">
        <title>Genetic determinants of endophytism in the Arabidopsis root mycobiome.</title>
        <authorList>
            <person name="Mesny F."/>
            <person name="Miyauchi S."/>
            <person name="Thiergart T."/>
            <person name="Pickel B."/>
            <person name="Atanasova L."/>
            <person name="Karlsson M."/>
            <person name="Huettel B."/>
            <person name="Barry K.W."/>
            <person name="Haridas S."/>
            <person name="Chen C."/>
            <person name="Bauer D."/>
            <person name="Andreopoulos W."/>
            <person name="Pangilinan J."/>
            <person name="LaButti K."/>
            <person name="Riley R."/>
            <person name="Lipzen A."/>
            <person name="Clum A."/>
            <person name="Drula E."/>
            <person name="Henrissat B."/>
            <person name="Kohler A."/>
            <person name="Grigoriev I.V."/>
            <person name="Martin F.M."/>
            <person name="Hacquard S."/>
        </authorList>
    </citation>
    <scope>NUCLEOTIDE SEQUENCE [LARGE SCALE GENOMIC DNA]</scope>
    <source>
        <strain evidence="6 7">MPI-SDFR-AT-0080</strain>
    </source>
</reference>
<protein>
    <submittedName>
        <fullName evidence="6">ERG20 farnesyl diphosphate synthase</fullName>
    </submittedName>
</protein>
<keyword evidence="7" id="KW-1185">Reference proteome</keyword>
<evidence type="ECO:0000313" key="7">
    <source>
        <dbReference type="Proteomes" id="UP000774617"/>
    </source>
</evidence>